<evidence type="ECO:0000313" key="2">
    <source>
        <dbReference type="EMBL" id="KAK5616685.1"/>
    </source>
</evidence>
<feature type="region of interest" description="Disordered" evidence="1">
    <location>
        <begin position="41"/>
        <end position="109"/>
    </location>
</feature>
<proteinExistence type="predicted"/>
<keyword evidence="3" id="KW-1185">Reference proteome</keyword>
<dbReference type="AlphaFoldDB" id="A0AAV9S5U8"/>
<comment type="caution">
    <text evidence="2">The sequence shown here is derived from an EMBL/GenBank/DDBJ whole genome shotgun (WGS) entry which is preliminary data.</text>
</comment>
<reference evidence="2 3" key="1">
    <citation type="submission" date="2021-06" db="EMBL/GenBank/DDBJ databases">
        <authorList>
            <person name="Palmer J.M."/>
        </authorList>
    </citation>
    <scope>NUCLEOTIDE SEQUENCE [LARGE SCALE GENOMIC DNA]</scope>
    <source>
        <strain evidence="2 3">MEX-2019</strain>
        <tissue evidence="2">Muscle</tissue>
    </source>
</reference>
<accession>A0AAV9S5U8</accession>
<evidence type="ECO:0000313" key="3">
    <source>
        <dbReference type="Proteomes" id="UP001311232"/>
    </source>
</evidence>
<sequence>MKKLTKNQGKQNSVGLGGGSAKTAGTFGEAVGICGGAAEEHAKRVRLRSPQGQEKEVETGSPTNSSGTRTRDGGISSPGPPERNREQEQRVGAVHPQTPMDKGTKCEGSSAWAPLEQNQEQDWVWEAVHPSPLGQARNRVGWEAVHP</sequence>
<name>A0AAV9S5U8_9TELE</name>
<feature type="compositionally biased region" description="Polar residues" evidence="1">
    <location>
        <begin position="1"/>
        <end position="14"/>
    </location>
</feature>
<dbReference type="Proteomes" id="UP001311232">
    <property type="component" value="Unassembled WGS sequence"/>
</dbReference>
<protein>
    <submittedName>
        <fullName evidence="2">Uncharacterized protein</fullName>
    </submittedName>
</protein>
<feature type="region of interest" description="Disordered" evidence="1">
    <location>
        <begin position="1"/>
        <end position="27"/>
    </location>
</feature>
<evidence type="ECO:0000256" key="1">
    <source>
        <dbReference type="SAM" id="MobiDB-lite"/>
    </source>
</evidence>
<gene>
    <name evidence="2" type="ORF">CRENBAI_000517</name>
</gene>
<organism evidence="2 3">
    <name type="scientific">Crenichthys baileyi</name>
    <name type="common">White River springfish</name>
    <dbReference type="NCBI Taxonomy" id="28760"/>
    <lineage>
        <taxon>Eukaryota</taxon>
        <taxon>Metazoa</taxon>
        <taxon>Chordata</taxon>
        <taxon>Craniata</taxon>
        <taxon>Vertebrata</taxon>
        <taxon>Euteleostomi</taxon>
        <taxon>Actinopterygii</taxon>
        <taxon>Neopterygii</taxon>
        <taxon>Teleostei</taxon>
        <taxon>Neoteleostei</taxon>
        <taxon>Acanthomorphata</taxon>
        <taxon>Ovalentaria</taxon>
        <taxon>Atherinomorphae</taxon>
        <taxon>Cyprinodontiformes</taxon>
        <taxon>Goodeidae</taxon>
        <taxon>Crenichthys</taxon>
    </lineage>
</organism>
<dbReference type="EMBL" id="JAHHUM010000875">
    <property type="protein sequence ID" value="KAK5616685.1"/>
    <property type="molecule type" value="Genomic_DNA"/>
</dbReference>